<protein>
    <recommendedName>
        <fullName evidence="11">G-protein coupled receptors family 1 profile domain-containing protein</fullName>
    </recommendedName>
</protein>
<comment type="similarity">
    <text evidence="2 9">Belongs to the G-protein coupled receptor 1 family.</text>
</comment>
<dbReference type="GO" id="GO:0004930">
    <property type="term" value="F:G protein-coupled receptor activity"/>
    <property type="evidence" value="ECO:0007669"/>
    <property type="project" value="UniProtKB-KW"/>
</dbReference>
<dbReference type="Proteomes" id="UP001558652">
    <property type="component" value="Unassembled WGS sequence"/>
</dbReference>
<proteinExistence type="inferred from homology"/>
<dbReference type="PRINTS" id="PR00237">
    <property type="entry name" value="GPCRRHODOPSN"/>
</dbReference>
<evidence type="ECO:0000313" key="12">
    <source>
        <dbReference type="EMBL" id="KAL1130067.1"/>
    </source>
</evidence>
<keyword evidence="8 9" id="KW-0807">Transducer</keyword>
<evidence type="ECO:0000259" key="11">
    <source>
        <dbReference type="PROSITE" id="PS50262"/>
    </source>
</evidence>
<dbReference type="SUPFAM" id="SSF81321">
    <property type="entry name" value="Family A G protein-coupled receptor-like"/>
    <property type="match status" value="1"/>
</dbReference>
<feature type="domain" description="G-protein coupled receptors family 1 profile" evidence="11">
    <location>
        <begin position="1"/>
        <end position="187"/>
    </location>
</feature>
<dbReference type="PANTHER" id="PTHR24243">
    <property type="entry name" value="G-PROTEIN COUPLED RECEPTOR"/>
    <property type="match status" value="1"/>
</dbReference>
<feature type="transmembrane region" description="Helical" evidence="10">
    <location>
        <begin position="167"/>
        <end position="189"/>
    </location>
</feature>
<evidence type="ECO:0000256" key="1">
    <source>
        <dbReference type="ARBA" id="ARBA00004141"/>
    </source>
</evidence>
<comment type="subcellular location">
    <subcellularLocation>
        <location evidence="1">Membrane</location>
        <topology evidence="1">Multi-pass membrane protein</topology>
    </subcellularLocation>
</comment>
<evidence type="ECO:0000256" key="6">
    <source>
        <dbReference type="ARBA" id="ARBA00023136"/>
    </source>
</evidence>
<evidence type="ECO:0000256" key="4">
    <source>
        <dbReference type="ARBA" id="ARBA00022989"/>
    </source>
</evidence>
<keyword evidence="6 10" id="KW-0472">Membrane</keyword>
<evidence type="ECO:0000256" key="9">
    <source>
        <dbReference type="RuleBase" id="RU000688"/>
    </source>
</evidence>
<dbReference type="AlphaFoldDB" id="A0ABD0YFM4"/>
<comment type="caution">
    <text evidence="12">The sequence shown here is derived from an EMBL/GenBank/DDBJ whole genome shotgun (WGS) entry which is preliminary data.</text>
</comment>
<dbReference type="PROSITE" id="PS50262">
    <property type="entry name" value="G_PROTEIN_RECEP_F1_2"/>
    <property type="match status" value="1"/>
</dbReference>
<reference evidence="12 13" key="1">
    <citation type="submission" date="2024-07" db="EMBL/GenBank/DDBJ databases">
        <title>Chromosome-level genome assembly of the water stick insect Ranatra chinensis (Heteroptera: Nepidae).</title>
        <authorList>
            <person name="Liu X."/>
        </authorList>
    </citation>
    <scope>NUCLEOTIDE SEQUENCE [LARGE SCALE GENOMIC DNA]</scope>
    <source>
        <strain evidence="12">Cailab_2021Rc</strain>
        <tissue evidence="12">Muscle</tissue>
    </source>
</reference>
<dbReference type="Gene3D" id="1.20.1070.10">
    <property type="entry name" value="Rhodopsin 7-helix transmembrane proteins"/>
    <property type="match status" value="1"/>
</dbReference>
<dbReference type="GO" id="GO:0016020">
    <property type="term" value="C:membrane"/>
    <property type="evidence" value="ECO:0007669"/>
    <property type="project" value="UniProtKB-SubCell"/>
</dbReference>
<dbReference type="PROSITE" id="PS00237">
    <property type="entry name" value="G_PROTEIN_RECEP_F1_1"/>
    <property type="match status" value="1"/>
</dbReference>
<dbReference type="Pfam" id="PF00001">
    <property type="entry name" value="7tm_1"/>
    <property type="match status" value="1"/>
</dbReference>
<dbReference type="InterPro" id="IPR000276">
    <property type="entry name" value="GPCR_Rhodpsn"/>
</dbReference>
<dbReference type="InterPro" id="IPR017452">
    <property type="entry name" value="GPCR_Rhodpsn_7TM"/>
</dbReference>
<keyword evidence="13" id="KW-1185">Reference proteome</keyword>
<keyword evidence="4 10" id="KW-1133">Transmembrane helix</keyword>
<accession>A0ABD0YFM4</accession>
<keyword evidence="3 9" id="KW-0812">Transmembrane</keyword>
<name>A0ABD0YFM4_9HEMI</name>
<evidence type="ECO:0000256" key="8">
    <source>
        <dbReference type="ARBA" id="ARBA00023224"/>
    </source>
</evidence>
<evidence type="ECO:0000256" key="5">
    <source>
        <dbReference type="ARBA" id="ARBA00023040"/>
    </source>
</evidence>
<dbReference type="PANTHER" id="PTHR24243:SF107">
    <property type="entry name" value="NEUROPEPTIDES CAPA RECEPTOR"/>
    <property type="match status" value="1"/>
</dbReference>
<keyword evidence="5 9" id="KW-0297">G-protein coupled receptor</keyword>
<dbReference type="EMBL" id="JBFDAA010000008">
    <property type="protein sequence ID" value="KAL1130067.1"/>
    <property type="molecule type" value="Genomic_DNA"/>
</dbReference>
<sequence>MSSYTSVLTIVAFSMERYLAICHPLHSYTMSGLDRAIKIVGLLWFISFLSALPFSAFCAMLDENIPPHWPLYELSSFLFFFIPLLIIIVLYVRIGVRIDDRSRNSLGRQVEGAVHGETRHSQSRKSIIRMLSAVVIAFFLCWAPFHAQRLMYLYARNSPHYETINEWMYYITGCFYYFSSTINPILYNLMSIKYRLAFKQTLCGGNATIPRELNSSFRETYVCVNGELRKSHRGTKNQSSNNQNTPSELVVTAAQSSSIKKSYGSRTRTKQWPKTLLRVTIRPSLESTEIESEANEIQSVQTIPKQNCEPPSGFIEQVQIETSI</sequence>
<keyword evidence="7 9" id="KW-0675">Receptor</keyword>
<feature type="transmembrane region" description="Helical" evidence="10">
    <location>
        <begin position="77"/>
        <end position="96"/>
    </location>
</feature>
<feature type="transmembrane region" description="Helical" evidence="10">
    <location>
        <begin position="36"/>
        <end position="57"/>
    </location>
</feature>
<evidence type="ECO:0000256" key="3">
    <source>
        <dbReference type="ARBA" id="ARBA00022692"/>
    </source>
</evidence>
<evidence type="ECO:0000256" key="10">
    <source>
        <dbReference type="SAM" id="Phobius"/>
    </source>
</evidence>
<feature type="transmembrane region" description="Helical" evidence="10">
    <location>
        <begin position="127"/>
        <end position="147"/>
    </location>
</feature>
<evidence type="ECO:0000256" key="2">
    <source>
        <dbReference type="ARBA" id="ARBA00010663"/>
    </source>
</evidence>
<evidence type="ECO:0000256" key="7">
    <source>
        <dbReference type="ARBA" id="ARBA00023170"/>
    </source>
</evidence>
<organism evidence="12 13">
    <name type="scientific">Ranatra chinensis</name>
    <dbReference type="NCBI Taxonomy" id="642074"/>
    <lineage>
        <taxon>Eukaryota</taxon>
        <taxon>Metazoa</taxon>
        <taxon>Ecdysozoa</taxon>
        <taxon>Arthropoda</taxon>
        <taxon>Hexapoda</taxon>
        <taxon>Insecta</taxon>
        <taxon>Pterygota</taxon>
        <taxon>Neoptera</taxon>
        <taxon>Paraneoptera</taxon>
        <taxon>Hemiptera</taxon>
        <taxon>Heteroptera</taxon>
        <taxon>Panheteroptera</taxon>
        <taxon>Nepomorpha</taxon>
        <taxon>Nepidae</taxon>
        <taxon>Ranatrinae</taxon>
        <taxon>Ranatra</taxon>
    </lineage>
</organism>
<evidence type="ECO:0000313" key="13">
    <source>
        <dbReference type="Proteomes" id="UP001558652"/>
    </source>
</evidence>
<gene>
    <name evidence="12" type="ORF">AAG570_013010</name>
</gene>